<feature type="compositionally biased region" description="Basic and acidic residues" evidence="1">
    <location>
        <begin position="403"/>
        <end position="421"/>
    </location>
</feature>
<feature type="region of interest" description="Disordered" evidence="1">
    <location>
        <begin position="591"/>
        <end position="623"/>
    </location>
</feature>
<dbReference type="Pfam" id="PF00595">
    <property type="entry name" value="PDZ"/>
    <property type="match status" value="1"/>
</dbReference>
<feature type="region of interest" description="Disordered" evidence="1">
    <location>
        <begin position="79"/>
        <end position="150"/>
    </location>
</feature>
<feature type="domain" description="PDZ" evidence="2">
    <location>
        <begin position="711"/>
        <end position="781"/>
    </location>
</feature>
<feature type="region of interest" description="Disordered" evidence="1">
    <location>
        <begin position="179"/>
        <end position="230"/>
    </location>
</feature>
<dbReference type="Proteomes" id="UP001044222">
    <property type="component" value="Unassembled WGS sequence"/>
</dbReference>
<dbReference type="InterPro" id="IPR036034">
    <property type="entry name" value="PDZ_sf"/>
</dbReference>
<feature type="region of interest" description="Disordered" evidence="1">
    <location>
        <begin position="645"/>
        <end position="672"/>
    </location>
</feature>
<keyword evidence="4" id="KW-1185">Reference proteome</keyword>
<organism evidence="3 4">
    <name type="scientific">Anguilla anguilla</name>
    <name type="common">European freshwater eel</name>
    <name type="synonym">Muraena anguilla</name>
    <dbReference type="NCBI Taxonomy" id="7936"/>
    <lineage>
        <taxon>Eukaryota</taxon>
        <taxon>Metazoa</taxon>
        <taxon>Chordata</taxon>
        <taxon>Craniata</taxon>
        <taxon>Vertebrata</taxon>
        <taxon>Euteleostomi</taxon>
        <taxon>Actinopterygii</taxon>
        <taxon>Neopterygii</taxon>
        <taxon>Teleostei</taxon>
        <taxon>Anguilliformes</taxon>
        <taxon>Anguillidae</taxon>
        <taxon>Anguilla</taxon>
    </lineage>
</organism>
<dbReference type="InterPro" id="IPR001478">
    <property type="entry name" value="PDZ"/>
</dbReference>
<dbReference type="GO" id="GO:0007098">
    <property type="term" value="P:centrosome cycle"/>
    <property type="evidence" value="ECO:0007669"/>
    <property type="project" value="TreeGrafter"/>
</dbReference>
<proteinExistence type="predicted"/>
<dbReference type="GO" id="GO:0005938">
    <property type="term" value="C:cell cortex"/>
    <property type="evidence" value="ECO:0007669"/>
    <property type="project" value="TreeGrafter"/>
</dbReference>
<dbReference type="SUPFAM" id="SSF50156">
    <property type="entry name" value="PDZ domain-like"/>
    <property type="match status" value="1"/>
</dbReference>
<dbReference type="AlphaFoldDB" id="A0A9D3MJT2"/>
<comment type="caution">
    <text evidence="3">The sequence shown here is derived from an EMBL/GenBank/DDBJ whole genome shotgun (WGS) entry which is preliminary data.</text>
</comment>
<evidence type="ECO:0000259" key="2">
    <source>
        <dbReference type="PROSITE" id="PS50106"/>
    </source>
</evidence>
<dbReference type="InterPro" id="IPR051741">
    <property type="entry name" value="PAR6_homolog"/>
</dbReference>
<evidence type="ECO:0000256" key="1">
    <source>
        <dbReference type="SAM" id="MobiDB-lite"/>
    </source>
</evidence>
<dbReference type="Pfam" id="PF15737">
    <property type="entry name" value="DUF4685"/>
    <property type="match status" value="1"/>
</dbReference>
<dbReference type="SMART" id="SM00228">
    <property type="entry name" value="PDZ"/>
    <property type="match status" value="1"/>
</dbReference>
<accession>A0A9D3MJT2</accession>
<gene>
    <name evidence="3" type="ORF">ANANG_G00079000</name>
</gene>
<feature type="region of interest" description="Disordered" evidence="1">
    <location>
        <begin position="303"/>
        <end position="337"/>
    </location>
</feature>
<dbReference type="PANTHER" id="PTHR14102">
    <property type="entry name" value="PAR-6-RELATED"/>
    <property type="match status" value="1"/>
</dbReference>
<dbReference type="GO" id="GO:0005634">
    <property type="term" value="C:nucleus"/>
    <property type="evidence" value="ECO:0007669"/>
    <property type="project" value="TreeGrafter"/>
</dbReference>
<dbReference type="Gene3D" id="2.30.42.10">
    <property type="match status" value="1"/>
</dbReference>
<evidence type="ECO:0000313" key="3">
    <source>
        <dbReference type="EMBL" id="KAG5850134.1"/>
    </source>
</evidence>
<dbReference type="GO" id="GO:0060341">
    <property type="term" value="P:regulation of cellular localization"/>
    <property type="evidence" value="ECO:0007669"/>
    <property type="project" value="TreeGrafter"/>
</dbReference>
<sequence length="799" mass="86101">MEQSWSSFVIEVRLRVSVFKGLVALNDSDWDSGISLQDSEHSQRAFVLSDELPLSPRHEQAKRLLERARMKARSCPLKADHTILPVQRDSPDPSSRAGVSLRTAPLAGKEARRRFGNLSDSSSGDSACGPRRRHGQSPTRVRFEDESEKDAEVRYLERLRQRRRAGERAQGLLVSKPSLSSYVNGRKDSETAAEPSRAPESAPLWSKKTRRTQDRAAANGGTHGKAVPQEVAGRKCNSCGSVLDGASAVHLTPDSNCQPPQTACHHDCEGKAVPVWVAPTLTDRTVRTEIIKETYIGEVEASGEQVGGSGAGERVSTLGKLKRRSRKGEGRQEAGLSPYARTAAVAAGGCQETSACRPRRSGAELSAPAGQGAAAQPYASEQPGRRPASPATDGRVVKLVPPPEHRLVRLDGLEDARDLEPRLPPGPAAEQPLEPEALLQGLEEQQCAVPSYGGGRPLSPQALPPTGGSPAPCLRPSSLKYSPARGLSDYEVAESWDPAAEETAVGRLLQANGELCHDPANVCSAPAARCVSDGRVRGPMRVEHLREDNPDLKHGVELHKRVVFEGFDQREGKPRLSLRRFFSAIGLNSLGKHSKGRSSSMEQLSFCPKSSPASPGPAHRHCGQLKKAPSLQSLRMGSPFAQLRKASSVQSLQVPKKKGDRSSAYTPGEQHCSPAYSRGLQRALSVEDVGSPSSVRSVGRVAQAFPDGTLLLELRRPPNGPFGFLISRGKGRPDSGVYVEEMGDSSTQKLYAGLLGVGDEILEVNGEKVAGLTLEQVTRIMTQDCSASIRVLRHRRVPR</sequence>
<feature type="compositionally biased region" description="Low complexity" evidence="1">
    <location>
        <begin position="367"/>
        <end position="377"/>
    </location>
</feature>
<protein>
    <recommendedName>
        <fullName evidence="2">PDZ domain-containing protein</fullName>
    </recommendedName>
</protein>
<feature type="compositionally biased region" description="Low complexity" evidence="1">
    <location>
        <begin position="192"/>
        <end position="203"/>
    </location>
</feature>
<dbReference type="EMBL" id="JAFIRN010000004">
    <property type="protein sequence ID" value="KAG5850134.1"/>
    <property type="molecule type" value="Genomic_DNA"/>
</dbReference>
<feature type="region of interest" description="Disordered" evidence="1">
    <location>
        <begin position="448"/>
        <end position="476"/>
    </location>
</feature>
<dbReference type="FunFam" id="2.30.42.10:FF:000215">
    <property type="entry name" value="uncharacterized protein KIAA1614 homolog"/>
    <property type="match status" value="1"/>
</dbReference>
<reference evidence="3" key="1">
    <citation type="submission" date="2021-01" db="EMBL/GenBank/DDBJ databases">
        <title>A chromosome-scale assembly of European eel, Anguilla anguilla.</title>
        <authorList>
            <person name="Henkel C."/>
            <person name="Jong-Raadsen S.A."/>
            <person name="Dufour S."/>
            <person name="Weltzien F.-A."/>
            <person name="Palstra A.P."/>
            <person name="Pelster B."/>
            <person name="Spaink H.P."/>
            <person name="Van Den Thillart G.E."/>
            <person name="Jansen H."/>
            <person name="Zahm M."/>
            <person name="Klopp C."/>
            <person name="Cedric C."/>
            <person name="Louis A."/>
            <person name="Berthelot C."/>
            <person name="Parey E."/>
            <person name="Roest Crollius H."/>
            <person name="Montfort J."/>
            <person name="Robinson-Rechavi M."/>
            <person name="Bucao C."/>
            <person name="Bouchez O."/>
            <person name="Gislard M."/>
            <person name="Lluch J."/>
            <person name="Milhes M."/>
            <person name="Lampietro C."/>
            <person name="Lopez Roques C."/>
            <person name="Donnadieu C."/>
            <person name="Braasch I."/>
            <person name="Desvignes T."/>
            <person name="Postlethwait J."/>
            <person name="Bobe J."/>
            <person name="Guiguen Y."/>
            <person name="Dirks R."/>
        </authorList>
    </citation>
    <scope>NUCLEOTIDE SEQUENCE</scope>
    <source>
        <strain evidence="3">Tag_6206</strain>
        <tissue evidence="3">Liver</tissue>
    </source>
</reference>
<dbReference type="GO" id="GO:0007163">
    <property type="term" value="P:establishment or maintenance of cell polarity"/>
    <property type="evidence" value="ECO:0007669"/>
    <property type="project" value="TreeGrafter"/>
</dbReference>
<evidence type="ECO:0000313" key="4">
    <source>
        <dbReference type="Proteomes" id="UP001044222"/>
    </source>
</evidence>
<dbReference type="PROSITE" id="PS50106">
    <property type="entry name" value="PDZ"/>
    <property type="match status" value="1"/>
</dbReference>
<feature type="region of interest" description="Disordered" evidence="1">
    <location>
        <begin position="351"/>
        <end position="431"/>
    </location>
</feature>
<dbReference type="PANTHER" id="PTHR14102:SF12">
    <property type="entry name" value="CDNA SEQUENCE BC034090"/>
    <property type="match status" value="1"/>
</dbReference>
<name>A0A9D3MJT2_ANGAN</name>
<dbReference type="GO" id="GO:0016324">
    <property type="term" value="C:apical plasma membrane"/>
    <property type="evidence" value="ECO:0007669"/>
    <property type="project" value="TreeGrafter"/>
</dbReference>
<dbReference type="InterPro" id="IPR032756">
    <property type="entry name" value="DUF4685"/>
</dbReference>